<comment type="subcellular location">
    <subcellularLocation>
        <location evidence="8">Cytoplasm</location>
    </subcellularLocation>
</comment>
<comment type="catalytic activity">
    <reaction evidence="7">
        <text>3-phosphoshikimate + phosphoenolpyruvate = 5-O-(1-carboxyvinyl)-3-phosphoshikimate + phosphate</text>
        <dbReference type="Rhea" id="RHEA:21256"/>
        <dbReference type="ChEBI" id="CHEBI:43474"/>
        <dbReference type="ChEBI" id="CHEBI:57701"/>
        <dbReference type="ChEBI" id="CHEBI:58702"/>
        <dbReference type="ChEBI" id="CHEBI:145989"/>
        <dbReference type="EC" id="2.5.1.19"/>
    </reaction>
    <physiologicalReaction direction="left-to-right" evidence="7">
        <dbReference type="Rhea" id="RHEA:21257"/>
    </physiologicalReaction>
</comment>
<evidence type="ECO:0000256" key="6">
    <source>
        <dbReference type="ARBA" id="ARBA00023141"/>
    </source>
</evidence>
<dbReference type="RefSeq" id="WP_150097206.1">
    <property type="nucleotide sequence ID" value="NZ_VWPL01000011.1"/>
</dbReference>
<dbReference type="InterPro" id="IPR023193">
    <property type="entry name" value="EPSP_synthase_CS"/>
</dbReference>
<protein>
    <recommendedName>
        <fullName evidence="8">3-phosphoshikimate 1-carboxyvinyltransferase</fullName>
        <ecNumber evidence="8">2.5.1.19</ecNumber>
    </recommendedName>
    <alternativeName>
        <fullName evidence="8">5-enolpyruvylshikimate-3-phosphate synthase</fullName>
        <shortName evidence="8">EPSP synthase</shortName>
        <shortName evidence="8">EPSPS</shortName>
    </alternativeName>
</protein>
<feature type="binding site" evidence="8">
    <location>
        <position position="179"/>
    </location>
    <ligand>
        <name>3-phosphoshikimate</name>
        <dbReference type="ChEBI" id="CHEBI:145989"/>
    </ligand>
</feature>
<feature type="binding site" evidence="8">
    <location>
        <position position="105"/>
    </location>
    <ligand>
        <name>phosphoenolpyruvate</name>
        <dbReference type="ChEBI" id="CHEBI:58702"/>
    </ligand>
</feature>
<dbReference type="InterPro" id="IPR001986">
    <property type="entry name" value="Enolpyruvate_Tfrase_dom"/>
</dbReference>
<dbReference type="PROSITE" id="PS00885">
    <property type="entry name" value="EPSP_SYNTHASE_2"/>
    <property type="match status" value="1"/>
</dbReference>
<feature type="domain" description="Enolpyruvate transferase" evidence="10">
    <location>
        <begin position="19"/>
        <end position="441"/>
    </location>
</feature>
<comment type="similarity">
    <text evidence="2 8">Belongs to the EPSP synthase family.</text>
</comment>
<dbReference type="GO" id="GO:0009423">
    <property type="term" value="P:chorismate biosynthetic process"/>
    <property type="evidence" value="ECO:0007669"/>
    <property type="project" value="UniProtKB-UniRule"/>
</dbReference>
<evidence type="ECO:0000256" key="2">
    <source>
        <dbReference type="ARBA" id="ARBA00009948"/>
    </source>
</evidence>
<keyword evidence="3 8" id="KW-0963">Cytoplasm</keyword>
<feature type="binding site" evidence="8">
    <location>
        <position position="37"/>
    </location>
    <ligand>
        <name>3-phosphoshikimate</name>
        <dbReference type="ChEBI" id="CHEBI:145989"/>
    </ligand>
</feature>
<dbReference type="HAMAP" id="MF_00210">
    <property type="entry name" value="EPSP_synth"/>
    <property type="match status" value="1"/>
</dbReference>
<dbReference type="OrthoDB" id="9809920at2"/>
<dbReference type="CDD" id="cd01556">
    <property type="entry name" value="EPSP_synthase"/>
    <property type="match status" value="1"/>
</dbReference>
<feature type="active site" description="Proton acceptor" evidence="8">
    <location>
        <position position="332"/>
    </location>
</feature>
<dbReference type="InterPro" id="IPR013792">
    <property type="entry name" value="RNA3'P_cycl/enolpyr_Trfase_a/b"/>
</dbReference>
<evidence type="ECO:0000313" key="11">
    <source>
        <dbReference type="EMBL" id="KAA5601908.1"/>
    </source>
</evidence>
<keyword evidence="12" id="KW-1185">Reference proteome</keyword>
<comment type="subunit">
    <text evidence="8">Monomer.</text>
</comment>
<evidence type="ECO:0000259" key="10">
    <source>
        <dbReference type="Pfam" id="PF00275"/>
    </source>
</evidence>
<gene>
    <name evidence="8 11" type="primary">aroA</name>
    <name evidence="11" type="ORF">F1193_08255</name>
</gene>
<feature type="region of interest" description="Disordered" evidence="9">
    <location>
        <begin position="1"/>
        <end position="29"/>
    </location>
</feature>
<feature type="binding site" evidence="8">
    <location>
        <position position="332"/>
    </location>
    <ligand>
        <name>3-phosphoshikimate</name>
        <dbReference type="ChEBI" id="CHEBI:145989"/>
    </ligand>
</feature>
<feature type="binding site" evidence="8">
    <location>
        <position position="359"/>
    </location>
    <ligand>
        <name>3-phosphoshikimate</name>
        <dbReference type="ChEBI" id="CHEBI:145989"/>
    </ligand>
</feature>
<dbReference type="InterPro" id="IPR036968">
    <property type="entry name" value="Enolpyruvate_Tfrase_sf"/>
</dbReference>
<keyword evidence="4 8" id="KW-0028">Amino-acid biosynthesis</keyword>
<dbReference type="Pfam" id="PF00275">
    <property type="entry name" value="EPSP_synthase"/>
    <property type="match status" value="1"/>
</dbReference>
<reference evidence="11 12" key="1">
    <citation type="submission" date="2019-09" db="EMBL/GenBank/DDBJ databases">
        <title>Draft Whole-Genome sequence of Blastochloris sulfoviridis DSM 729.</title>
        <authorList>
            <person name="Meyer T.E."/>
            <person name="Kyndt J.A."/>
        </authorList>
    </citation>
    <scope>NUCLEOTIDE SEQUENCE [LARGE SCALE GENOMIC DNA]</scope>
    <source>
        <strain evidence="11 12">DSM 729</strain>
    </source>
</reference>
<dbReference type="PANTHER" id="PTHR21090:SF5">
    <property type="entry name" value="PENTAFUNCTIONAL AROM POLYPEPTIDE"/>
    <property type="match status" value="1"/>
</dbReference>
<dbReference type="SUPFAM" id="SSF55205">
    <property type="entry name" value="EPT/RTPC-like"/>
    <property type="match status" value="1"/>
</dbReference>
<feature type="binding site" evidence="8">
    <location>
        <position position="181"/>
    </location>
    <ligand>
        <name>phosphoenolpyruvate</name>
        <dbReference type="ChEBI" id="CHEBI:58702"/>
    </ligand>
</feature>
<evidence type="ECO:0000256" key="1">
    <source>
        <dbReference type="ARBA" id="ARBA00004811"/>
    </source>
</evidence>
<feature type="binding site" evidence="8">
    <location>
        <position position="32"/>
    </location>
    <ligand>
        <name>3-phosphoshikimate</name>
        <dbReference type="ChEBI" id="CHEBI:145989"/>
    </ligand>
</feature>
<dbReference type="EMBL" id="VWPL01000011">
    <property type="protein sequence ID" value="KAA5601908.1"/>
    <property type="molecule type" value="Genomic_DNA"/>
</dbReference>
<dbReference type="Gene3D" id="3.65.10.10">
    <property type="entry name" value="Enolpyruvate transferase domain"/>
    <property type="match status" value="2"/>
</dbReference>
<comment type="pathway">
    <text evidence="1 8">Metabolic intermediate biosynthesis; chorismate biosynthesis; chorismate from D-erythrose 4-phosphate and phosphoenolpyruvate: step 6/7.</text>
</comment>
<dbReference type="InterPro" id="IPR006264">
    <property type="entry name" value="EPSP_synthase"/>
</dbReference>
<dbReference type="PROSITE" id="PS00104">
    <property type="entry name" value="EPSP_SYNTHASE_1"/>
    <property type="match status" value="1"/>
</dbReference>
<evidence type="ECO:0000256" key="4">
    <source>
        <dbReference type="ARBA" id="ARBA00022605"/>
    </source>
</evidence>
<feature type="binding site" evidence="8">
    <location>
        <position position="363"/>
    </location>
    <ligand>
        <name>phosphoenolpyruvate</name>
        <dbReference type="ChEBI" id="CHEBI:58702"/>
    </ligand>
</feature>
<dbReference type="FunFam" id="3.65.10.10:FF:000005">
    <property type="entry name" value="3-phosphoshikimate 1-carboxyvinyltransferase"/>
    <property type="match status" value="1"/>
</dbReference>
<comment type="caution">
    <text evidence="8">Lacks conserved residue(s) required for the propagation of feature annotation.</text>
</comment>
<dbReference type="UniPathway" id="UPA00053">
    <property type="reaction ID" value="UER00089"/>
</dbReference>
<dbReference type="GO" id="GO:0008652">
    <property type="term" value="P:amino acid biosynthetic process"/>
    <property type="evidence" value="ECO:0007669"/>
    <property type="project" value="UniProtKB-KW"/>
</dbReference>
<feature type="binding site" evidence="8">
    <location>
        <position position="32"/>
    </location>
    <ligand>
        <name>phosphoenolpyruvate</name>
        <dbReference type="ChEBI" id="CHEBI:58702"/>
    </ligand>
</feature>
<evidence type="ECO:0000256" key="9">
    <source>
        <dbReference type="SAM" id="MobiDB-lite"/>
    </source>
</evidence>
<keyword evidence="6 8" id="KW-0057">Aromatic amino acid biosynthesis</keyword>
<dbReference type="GO" id="GO:0003866">
    <property type="term" value="F:3-phosphoshikimate 1-carboxyvinyltransferase activity"/>
    <property type="evidence" value="ECO:0007669"/>
    <property type="project" value="UniProtKB-UniRule"/>
</dbReference>
<comment type="caution">
    <text evidence="11">The sequence shown here is derived from an EMBL/GenBank/DDBJ whole genome shotgun (WGS) entry which is preliminary data.</text>
</comment>
<evidence type="ECO:0000256" key="3">
    <source>
        <dbReference type="ARBA" id="ARBA00022490"/>
    </source>
</evidence>
<dbReference type="NCBIfam" id="TIGR01356">
    <property type="entry name" value="aroA"/>
    <property type="match status" value="1"/>
</dbReference>
<evidence type="ECO:0000256" key="8">
    <source>
        <dbReference type="HAMAP-Rule" id="MF_00210"/>
    </source>
</evidence>
<feature type="binding site" evidence="8">
    <location>
        <position position="181"/>
    </location>
    <ligand>
        <name>3-phosphoshikimate</name>
        <dbReference type="ChEBI" id="CHEBI:145989"/>
    </ligand>
</feature>
<feature type="binding site" evidence="8">
    <location>
        <position position="408"/>
    </location>
    <ligand>
        <name>phosphoenolpyruvate</name>
        <dbReference type="ChEBI" id="CHEBI:58702"/>
    </ligand>
</feature>
<proteinExistence type="inferred from homology"/>
<feature type="binding site" evidence="8">
    <location>
        <position position="133"/>
    </location>
    <ligand>
        <name>phosphoenolpyruvate</name>
        <dbReference type="ChEBI" id="CHEBI:58702"/>
    </ligand>
</feature>
<dbReference type="GO" id="GO:0009073">
    <property type="term" value="P:aromatic amino acid family biosynthetic process"/>
    <property type="evidence" value="ECO:0007669"/>
    <property type="project" value="UniProtKB-KW"/>
</dbReference>
<keyword evidence="5 8" id="KW-0808">Transferase</keyword>
<evidence type="ECO:0000256" key="5">
    <source>
        <dbReference type="ARBA" id="ARBA00022679"/>
    </source>
</evidence>
<comment type="function">
    <text evidence="8">Catalyzes the transfer of the enolpyruvyl moiety of phosphoenolpyruvate (PEP) to the 5-hydroxyl of shikimate-3-phosphate (S3P) to produce enolpyruvyl shikimate-3-phosphate and inorganic phosphate.</text>
</comment>
<feature type="binding site" evidence="8">
    <location>
        <position position="33"/>
    </location>
    <ligand>
        <name>3-phosphoshikimate</name>
        <dbReference type="ChEBI" id="CHEBI:145989"/>
    </ligand>
</feature>
<dbReference type="PIRSF" id="PIRSF000505">
    <property type="entry name" value="EPSPS"/>
    <property type="match status" value="1"/>
</dbReference>
<sequence length="451" mass="46505">MTPDTGSHAATRPVTARRSGPLRGQIRAPGDKSVSHRALIFGLLACGTTEIAGLLEGADVLATARACAALGAKVDRLGEGRWRVKGVGVGALLAPTETLDFGNSGTGARLMMGVVAGHPVTARFDGDASLRKRPMKRVLDPLALVGARVVESAEGGRLPLVLAGAREPLPVTYETPVPSAQVKSAVLLAGLAAPGETVVIEREATRDHTEAMLAYFGADVRVVPEGAHGRRITLAGRPELRPAPVRVPSDPSSAAFPLVAALLLKGSKLAIDGVMANPLRNGLIVTLREMGARIEVLDARREGGETVEDLVVQFSELTGVEVPAARAPSMIDEYPILAVAAANARGVTRMRGLSELKVKESDRLAAVAAMLRAAGVDAQIEGDDLIVEGKGPGGVAGGGTVVTHMDHRIAMSGLVLGLAAEAGMTVDDASFIATSFPDFLPMMAGLGAEIG</sequence>
<evidence type="ECO:0000313" key="12">
    <source>
        <dbReference type="Proteomes" id="UP000323886"/>
    </source>
</evidence>
<dbReference type="Proteomes" id="UP000323886">
    <property type="component" value="Unassembled WGS sequence"/>
</dbReference>
<evidence type="ECO:0000256" key="7">
    <source>
        <dbReference type="ARBA" id="ARBA00044633"/>
    </source>
</evidence>
<organism evidence="11 12">
    <name type="scientific">Blastochloris sulfoviridis</name>
    <dbReference type="NCBI Taxonomy" id="50712"/>
    <lineage>
        <taxon>Bacteria</taxon>
        <taxon>Pseudomonadati</taxon>
        <taxon>Pseudomonadota</taxon>
        <taxon>Alphaproteobacteria</taxon>
        <taxon>Hyphomicrobiales</taxon>
        <taxon>Blastochloridaceae</taxon>
        <taxon>Blastochloris</taxon>
    </lineage>
</organism>
<accession>A0A5M6I281</accession>
<dbReference type="AlphaFoldDB" id="A0A5M6I281"/>
<dbReference type="EC" id="2.5.1.19" evidence="8"/>
<dbReference type="GO" id="GO:0005737">
    <property type="term" value="C:cytoplasm"/>
    <property type="evidence" value="ECO:0007669"/>
    <property type="project" value="UniProtKB-SubCell"/>
</dbReference>
<name>A0A5M6I281_9HYPH</name>
<dbReference type="PANTHER" id="PTHR21090">
    <property type="entry name" value="AROM/DEHYDROQUINATE SYNTHASE"/>
    <property type="match status" value="1"/>
</dbReference>